<sequence length="150" mass="16331">MIRVPGGICSRSSSSLYSFQNSRSLILSPSGKFTKPSLSFGTLNKIIFDLEEQLSQKAKSFMLGSKAFSFAPAKNKIKQLYPLKDSWGTLSSTATKKQGKDVTSSGGTLKEKPENPIAIFSRPPPLPPVLGPFIVLSLMETWSTRDGNDD</sequence>
<evidence type="ECO:0000313" key="2">
    <source>
        <dbReference type="EMBL" id="KAF4361122.1"/>
    </source>
</evidence>
<dbReference type="AlphaFoldDB" id="A0A7J6ERT0"/>
<comment type="caution">
    <text evidence="2">The sequence shown here is derived from an EMBL/GenBank/DDBJ whole genome shotgun (WGS) entry which is preliminary data.</text>
</comment>
<reference evidence="2 3" key="1">
    <citation type="journal article" date="2020" name="bioRxiv">
        <title>Sequence and annotation of 42 cannabis genomes reveals extensive copy number variation in cannabinoid synthesis and pathogen resistance genes.</title>
        <authorList>
            <person name="Mckernan K.J."/>
            <person name="Helbert Y."/>
            <person name="Kane L.T."/>
            <person name="Ebling H."/>
            <person name="Zhang L."/>
            <person name="Liu B."/>
            <person name="Eaton Z."/>
            <person name="Mclaughlin S."/>
            <person name="Kingan S."/>
            <person name="Baybayan P."/>
            <person name="Concepcion G."/>
            <person name="Jordan M."/>
            <person name="Riva A."/>
            <person name="Barbazuk W."/>
            <person name="Harkins T."/>
        </authorList>
    </citation>
    <scope>NUCLEOTIDE SEQUENCE [LARGE SCALE GENOMIC DNA]</scope>
    <source>
        <strain evidence="3">cv. Jamaican Lion 4</strain>
        <tissue evidence="2">Leaf</tissue>
    </source>
</reference>
<dbReference type="EMBL" id="JAATIP010000195">
    <property type="protein sequence ID" value="KAF4361122.1"/>
    <property type="molecule type" value="Genomic_DNA"/>
</dbReference>
<organism evidence="2 3">
    <name type="scientific">Cannabis sativa</name>
    <name type="common">Hemp</name>
    <name type="synonym">Marijuana</name>
    <dbReference type="NCBI Taxonomy" id="3483"/>
    <lineage>
        <taxon>Eukaryota</taxon>
        <taxon>Viridiplantae</taxon>
        <taxon>Streptophyta</taxon>
        <taxon>Embryophyta</taxon>
        <taxon>Tracheophyta</taxon>
        <taxon>Spermatophyta</taxon>
        <taxon>Magnoliopsida</taxon>
        <taxon>eudicotyledons</taxon>
        <taxon>Gunneridae</taxon>
        <taxon>Pentapetalae</taxon>
        <taxon>rosids</taxon>
        <taxon>fabids</taxon>
        <taxon>Rosales</taxon>
        <taxon>Cannabaceae</taxon>
        <taxon>Cannabis</taxon>
    </lineage>
</organism>
<feature type="compositionally biased region" description="Polar residues" evidence="1">
    <location>
        <begin position="89"/>
        <end position="107"/>
    </location>
</feature>
<proteinExistence type="predicted"/>
<evidence type="ECO:0000256" key="1">
    <source>
        <dbReference type="SAM" id="MobiDB-lite"/>
    </source>
</evidence>
<gene>
    <name evidence="2" type="ORF">F8388_023470</name>
</gene>
<evidence type="ECO:0000313" key="3">
    <source>
        <dbReference type="Proteomes" id="UP000525078"/>
    </source>
</evidence>
<dbReference type="Proteomes" id="UP000525078">
    <property type="component" value="Unassembled WGS sequence"/>
</dbReference>
<feature type="region of interest" description="Disordered" evidence="1">
    <location>
        <begin position="89"/>
        <end position="123"/>
    </location>
</feature>
<name>A0A7J6ERT0_CANSA</name>
<accession>A0A7J6ERT0</accession>
<protein>
    <submittedName>
        <fullName evidence="2">Uncharacterized protein</fullName>
    </submittedName>
</protein>